<feature type="transmembrane region" description="Helical" evidence="8">
    <location>
        <begin position="94"/>
        <end position="121"/>
    </location>
</feature>
<dbReference type="InterPro" id="IPR002159">
    <property type="entry name" value="CD36_fam"/>
</dbReference>
<dbReference type="GO" id="GO:0005886">
    <property type="term" value="C:plasma membrane"/>
    <property type="evidence" value="ECO:0007669"/>
    <property type="project" value="UniProtKB-SubCell"/>
</dbReference>
<keyword evidence="6 8" id="KW-0472">Membrane</keyword>
<comment type="subcellular location">
    <subcellularLocation>
        <location evidence="1">Cell membrane</location>
    </subcellularLocation>
</comment>
<organism evidence="9 10">
    <name type="scientific">Leptidea sinapis</name>
    <dbReference type="NCBI Taxonomy" id="189913"/>
    <lineage>
        <taxon>Eukaryota</taxon>
        <taxon>Metazoa</taxon>
        <taxon>Ecdysozoa</taxon>
        <taxon>Arthropoda</taxon>
        <taxon>Hexapoda</taxon>
        <taxon>Insecta</taxon>
        <taxon>Pterygota</taxon>
        <taxon>Neoptera</taxon>
        <taxon>Endopterygota</taxon>
        <taxon>Lepidoptera</taxon>
        <taxon>Glossata</taxon>
        <taxon>Ditrysia</taxon>
        <taxon>Papilionoidea</taxon>
        <taxon>Pieridae</taxon>
        <taxon>Dismorphiinae</taxon>
        <taxon>Leptidea</taxon>
    </lineage>
</organism>
<sequence length="163" mass="19072">MVASYPHFYTGLPHRNKYVTGLKPDKEKHNSYVLVEPLTGTPFRALARMQCNLRVQNLSVFHGDNYDKFSELIIPLTWIEYSQEGLPNTIRYTIYFMVVILPPLSTILLTFTLVLGFYYVIKQVFRVKKDLFRSFLSLYKEEDVLCKNKVIAYETESFLKVPS</sequence>
<comment type="similarity">
    <text evidence="2">Belongs to the CD36 family.</text>
</comment>
<evidence type="ECO:0000256" key="6">
    <source>
        <dbReference type="ARBA" id="ARBA00023136"/>
    </source>
</evidence>
<evidence type="ECO:0000256" key="7">
    <source>
        <dbReference type="ARBA" id="ARBA00023180"/>
    </source>
</evidence>
<proteinExistence type="inferred from homology"/>
<evidence type="ECO:0000256" key="4">
    <source>
        <dbReference type="ARBA" id="ARBA00022692"/>
    </source>
</evidence>
<dbReference type="Proteomes" id="UP000324832">
    <property type="component" value="Unassembled WGS sequence"/>
</dbReference>
<keyword evidence="4 8" id="KW-0812">Transmembrane</keyword>
<evidence type="ECO:0000256" key="5">
    <source>
        <dbReference type="ARBA" id="ARBA00022989"/>
    </source>
</evidence>
<evidence type="ECO:0000313" key="10">
    <source>
        <dbReference type="Proteomes" id="UP000324832"/>
    </source>
</evidence>
<gene>
    <name evidence="9" type="ORF">LSINAPIS_LOCUS9862</name>
</gene>
<keyword evidence="5 8" id="KW-1133">Transmembrane helix</keyword>
<protein>
    <submittedName>
        <fullName evidence="9">Uncharacterized protein</fullName>
    </submittedName>
</protein>
<name>A0A5E4QLR9_9NEOP</name>
<reference evidence="9 10" key="1">
    <citation type="submission" date="2017-07" db="EMBL/GenBank/DDBJ databases">
        <authorList>
            <person name="Talla V."/>
            <person name="Backstrom N."/>
        </authorList>
    </citation>
    <scope>NUCLEOTIDE SEQUENCE [LARGE SCALE GENOMIC DNA]</scope>
</reference>
<dbReference type="GO" id="GO:0005737">
    <property type="term" value="C:cytoplasm"/>
    <property type="evidence" value="ECO:0007669"/>
    <property type="project" value="TreeGrafter"/>
</dbReference>
<accession>A0A5E4QLR9</accession>
<keyword evidence="10" id="KW-1185">Reference proteome</keyword>
<dbReference type="GO" id="GO:0005044">
    <property type="term" value="F:scavenger receptor activity"/>
    <property type="evidence" value="ECO:0007669"/>
    <property type="project" value="TreeGrafter"/>
</dbReference>
<keyword evidence="3" id="KW-1003">Cell membrane</keyword>
<dbReference type="PANTHER" id="PTHR11923:SF89">
    <property type="entry name" value="GH15894P"/>
    <property type="match status" value="1"/>
</dbReference>
<dbReference type="Pfam" id="PF01130">
    <property type="entry name" value="CD36"/>
    <property type="match status" value="1"/>
</dbReference>
<evidence type="ECO:0000256" key="2">
    <source>
        <dbReference type="ARBA" id="ARBA00010532"/>
    </source>
</evidence>
<evidence type="ECO:0000256" key="8">
    <source>
        <dbReference type="SAM" id="Phobius"/>
    </source>
</evidence>
<evidence type="ECO:0000313" key="9">
    <source>
        <dbReference type="EMBL" id="VVC98854.1"/>
    </source>
</evidence>
<dbReference type="PANTHER" id="PTHR11923">
    <property type="entry name" value="SCAVENGER RECEPTOR CLASS B TYPE-1 SR-B1"/>
    <property type="match status" value="1"/>
</dbReference>
<keyword evidence="7" id="KW-0325">Glycoprotein</keyword>
<evidence type="ECO:0000256" key="1">
    <source>
        <dbReference type="ARBA" id="ARBA00004236"/>
    </source>
</evidence>
<dbReference type="AlphaFoldDB" id="A0A5E4QLR9"/>
<dbReference type="EMBL" id="FZQP02003834">
    <property type="protein sequence ID" value="VVC98854.1"/>
    <property type="molecule type" value="Genomic_DNA"/>
</dbReference>
<evidence type="ECO:0000256" key="3">
    <source>
        <dbReference type="ARBA" id="ARBA00022475"/>
    </source>
</evidence>